<organism evidence="1 2">
    <name type="scientific">Microcystis aeruginosa PCC 9807</name>
    <dbReference type="NCBI Taxonomy" id="1160283"/>
    <lineage>
        <taxon>Bacteria</taxon>
        <taxon>Bacillati</taxon>
        <taxon>Cyanobacteriota</taxon>
        <taxon>Cyanophyceae</taxon>
        <taxon>Oscillatoriophycideae</taxon>
        <taxon>Chroococcales</taxon>
        <taxon>Microcystaceae</taxon>
        <taxon>Microcystis</taxon>
    </lineage>
</organism>
<evidence type="ECO:0000313" key="1">
    <source>
        <dbReference type="EMBL" id="CCI16342.1"/>
    </source>
</evidence>
<dbReference type="EMBL" id="CAIM01000103">
    <property type="protein sequence ID" value="CCI16342.1"/>
    <property type="molecule type" value="Genomic_DNA"/>
</dbReference>
<dbReference type="Proteomes" id="UP000003613">
    <property type="component" value="Unassembled WGS sequence"/>
</dbReference>
<reference evidence="1 2" key="1">
    <citation type="submission" date="2012-04" db="EMBL/GenBank/DDBJ databases">
        <authorList>
            <person name="Genoscope - CEA"/>
        </authorList>
    </citation>
    <scope>NUCLEOTIDE SEQUENCE [LARGE SCALE GENOMIC DNA]</scope>
    <source>
        <strain evidence="1 2">9807</strain>
    </source>
</reference>
<gene>
    <name evidence="1" type="ORF">MICAF_1910015</name>
</gene>
<name>I4H2R8_MICAE</name>
<comment type="caution">
    <text evidence="1">The sequence shown here is derived from an EMBL/GenBank/DDBJ whole genome shotgun (WGS) entry which is preliminary data.</text>
</comment>
<protein>
    <submittedName>
        <fullName evidence="1">Putative Similarity</fullName>
    </submittedName>
</protein>
<evidence type="ECO:0000313" key="2">
    <source>
        <dbReference type="Proteomes" id="UP000003613"/>
    </source>
</evidence>
<sequence length="63" mass="7597">METDKGRESMDPLPYLLPIREAYEWKRQRAEGVLYLVILLPIREAYEWKQCVGLIHELTLQFF</sequence>
<accession>I4H2R8</accession>
<dbReference type="HOGENOM" id="CLU_2880801_0_0_3"/>
<dbReference type="AlphaFoldDB" id="I4H2R8"/>
<proteinExistence type="predicted"/>